<evidence type="ECO:0000256" key="4">
    <source>
        <dbReference type="PIRNR" id="PIRNR010044"/>
    </source>
</evidence>
<dbReference type="Gene3D" id="3.40.50.10900">
    <property type="entry name" value="PAC-like subunit"/>
    <property type="match status" value="1"/>
</dbReference>
<dbReference type="InterPro" id="IPR016562">
    <property type="entry name" value="Proteasome_assmbl_chp_2_euk"/>
</dbReference>
<accession>A0A1B6E4L8</accession>
<reference evidence="5" key="1">
    <citation type="submission" date="2015-12" db="EMBL/GenBank/DDBJ databases">
        <title>De novo transcriptome assembly of four potential Pierce s Disease insect vectors from Arizona vineyards.</title>
        <authorList>
            <person name="Tassone E.E."/>
        </authorList>
    </citation>
    <scope>NUCLEOTIDE SEQUENCE</scope>
</reference>
<dbReference type="PIRSF" id="PIRSF010044">
    <property type="entry name" value="UCP010044"/>
    <property type="match status" value="1"/>
</dbReference>
<name>A0A1B6E4L8_9HEMI</name>
<dbReference type="PANTHER" id="PTHR12970">
    <property type="entry name" value="PROTEASOME ASSEMBLY CHAPERONE 2"/>
    <property type="match status" value="1"/>
</dbReference>
<evidence type="ECO:0000256" key="1">
    <source>
        <dbReference type="ARBA" id="ARBA00019186"/>
    </source>
</evidence>
<dbReference type="InterPro" id="IPR038389">
    <property type="entry name" value="PSMG2_sf"/>
</dbReference>
<proteinExistence type="inferred from homology"/>
<dbReference type="InterPro" id="IPR019151">
    <property type="entry name" value="Proteasome_assmbl_chaperone_2"/>
</dbReference>
<evidence type="ECO:0000313" key="5">
    <source>
        <dbReference type="EMBL" id="JAS32858.1"/>
    </source>
</evidence>
<dbReference type="EMBL" id="GEDC01004440">
    <property type="protein sequence ID" value="JAS32858.1"/>
    <property type="molecule type" value="Transcribed_RNA"/>
</dbReference>
<dbReference type="GO" id="GO:0005829">
    <property type="term" value="C:cytosol"/>
    <property type="evidence" value="ECO:0007669"/>
    <property type="project" value="TreeGrafter"/>
</dbReference>
<dbReference type="AlphaFoldDB" id="A0A1B6E4L8"/>
<evidence type="ECO:0000256" key="2">
    <source>
        <dbReference type="ARBA" id="ARBA00023186"/>
    </source>
</evidence>
<dbReference type="GO" id="GO:0005634">
    <property type="term" value="C:nucleus"/>
    <property type="evidence" value="ECO:0007669"/>
    <property type="project" value="TreeGrafter"/>
</dbReference>
<evidence type="ECO:0000256" key="3">
    <source>
        <dbReference type="ARBA" id="ARBA00025745"/>
    </source>
</evidence>
<comment type="function">
    <text evidence="4">Chaperone protein which promotes assembly of the 20S proteasome as part of a heterodimer with PSMG1.</text>
</comment>
<comment type="subunit">
    <text evidence="4">Forms a heterodimer with PSMG1.</text>
</comment>
<gene>
    <name evidence="5" type="ORF">g.11623</name>
</gene>
<sequence>MKFSVLKEKAIIKDYTAILPAISTGNVGQLTIDLLIASTSAKKIATFWHPGILSVVGHNAFDSNSSEVTHSFEVYASEKCCLVFFQLRSPILKNFEDEFKDLIYTYLIKEQVKELIILASALDIKKFESQVIYPDSVRYSLGIKSRPETAQNLRALKCIELENNETEDLKEDPALRLVLKLIDHCNKNDYSCILLLKYCGEGDTTDHAHSVAYLLDGMYHMLSQQTDNPPKFKIPPSWDLIFGNHTAENLY</sequence>
<organism evidence="5">
    <name type="scientific">Clastoptera arizonana</name>
    <name type="common">Arizona spittle bug</name>
    <dbReference type="NCBI Taxonomy" id="38151"/>
    <lineage>
        <taxon>Eukaryota</taxon>
        <taxon>Metazoa</taxon>
        <taxon>Ecdysozoa</taxon>
        <taxon>Arthropoda</taxon>
        <taxon>Hexapoda</taxon>
        <taxon>Insecta</taxon>
        <taxon>Pterygota</taxon>
        <taxon>Neoptera</taxon>
        <taxon>Paraneoptera</taxon>
        <taxon>Hemiptera</taxon>
        <taxon>Auchenorrhyncha</taxon>
        <taxon>Cercopoidea</taxon>
        <taxon>Clastopteridae</taxon>
        <taxon>Clastoptera</taxon>
    </lineage>
</organism>
<dbReference type="PANTHER" id="PTHR12970:SF1">
    <property type="entry name" value="PROTEASOME ASSEMBLY CHAPERONE 2"/>
    <property type="match status" value="1"/>
</dbReference>
<dbReference type="GO" id="GO:0043248">
    <property type="term" value="P:proteasome assembly"/>
    <property type="evidence" value="ECO:0007669"/>
    <property type="project" value="TreeGrafter"/>
</dbReference>
<comment type="similarity">
    <text evidence="3 4">Belongs to the PSMG2 family.</text>
</comment>
<protein>
    <recommendedName>
        <fullName evidence="1 4">Proteasome assembly chaperone 2</fullName>
    </recommendedName>
</protein>
<keyword evidence="2 4" id="KW-0143">Chaperone</keyword>
<dbReference type="Pfam" id="PF09754">
    <property type="entry name" value="PAC2"/>
    <property type="match status" value="1"/>
</dbReference>